<sequence length="122" mass="13913">MLPVSEESIPSDQNQPYCRGIRQKVVAVIKEDQKGAHQGYRKQGEPTTTRQPLPDQEQKPPAHHNDQEVCPPVEHFVDAKPIIQNADKVIGDRELCYCVAILPRLIVQLRCPERNLILMKIQ</sequence>
<protein>
    <submittedName>
        <fullName evidence="2">Uncharacterized protein</fullName>
    </submittedName>
</protein>
<comment type="caution">
    <text evidence="2">The sequence shown here is derived from an EMBL/GenBank/DDBJ whole genome shotgun (WGS) entry which is preliminary data.</text>
</comment>
<evidence type="ECO:0000256" key="1">
    <source>
        <dbReference type="SAM" id="MobiDB-lite"/>
    </source>
</evidence>
<organism evidence="2 3">
    <name type="scientific">Phaeodactylibacter xiamenensis</name>
    <dbReference type="NCBI Taxonomy" id="1524460"/>
    <lineage>
        <taxon>Bacteria</taxon>
        <taxon>Pseudomonadati</taxon>
        <taxon>Bacteroidota</taxon>
        <taxon>Saprospiria</taxon>
        <taxon>Saprospirales</taxon>
        <taxon>Haliscomenobacteraceae</taxon>
        <taxon>Phaeodactylibacter</taxon>
    </lineage>
</organism>
<gene>
    <name evidence="2" type="ORF">IX84_01540</name>
</gene>
<evidence type="ECO:0000313" key="2">
    <source>
        <dbReference type="EMBL" id="KGE89736.1"/>
    </source>
</evidence>
<evidence type="ECO:0000313" key="3">
    <source>
        <dbReference type="Proteomes" id="UP000029736"/>
    </source>
</evidence>
<proteinExistence type="predicted"/>
<dbReference type="Proteomes" id="UP000029736">
    <property type="component" value="Unassembled WGS sequence"/>
</dbReference>
<reference evidence="2 3" key="1">
    <citation type="journal article" date="2014" name="Int. J. Syst. Evol. Microbiol.">
        <title>Phaeodactylibacter xiamenensis gen. nov., sp. nov., a member of the family Saprospiraceae isolated from the marine alga Phaeodactylum tricornutum.</title>
        <authorList>
            <person name="Chen Z.Jr."/>
            <person name="Lei X."/>
            <person name="Lai Q."/>
            <person name="Li Y."/>
            <person name="Zhang B."/>
            <person name="Zhang J."/>
            <person name="Zhang H."/>
            <person name="Yang L."/>
            <person name="Zheng W."/>
            <person name="Tian Y."/>
            <person name="Yu Z."/>
            <person name="Xu H.Jr."/>
            <person name="Zheng T."/>
        </authorList>
    </citation>
    <scope>NUCLEOTIDE SEQUENCE [LARGE SCALE GENOMIC DNA]</scope>
    <source>
        <strain evidence="2 3">KD52</strain>
    </source>
</reference>
<feature type="region of interest" description="Disordered" evidence="1">
    <location>
        <begin position="33"/>
        <end position="69"/>
    </location>
</feature>
<dbReference type="EMBL" id="JPOS01000003">
    <property type="protein sequence ID" value="KGE89736.1"/>
    <property type="molecule type" value="Genomic_DNA"/>
</dbReference>
<feature type="compositionally biased region" description="Basic and acidic residues" evidence="1">
    <location>
        <begin position="56"/>
        <end position="67"/>
    </location>
</feature>
<keyword evidence="3" id="KW-1185">Reference proteome</keyword>
<dbReference type="AlphaFoldDB" id="A0A098SC31"/>
<accession>A0A098SC31</accession>
<name>A0A098SC31_9BACT</name>